<dbReference type="EMBL" id="RAWB01000159">
    <property type="protein sequence ID" value="RKH58338.1"/>
    <property type="molecule type" value="Genomic_DNA"/>
</dbReference>
<evidence type="ECO:0000313" key="2">
    <source>
        <dbReference type="Proteomes" id="UP000272888"/>
    </source>
</evidence>
<evidence type="ECO:0000313" key="1">
    <source>
        <dbReference type="EMBL" id="RKH58338.1"/>
    </source>
</evidence>
<dbReference type="AlphaFoldDB" id="A0A3A8PQM3"/>
<organism evidence="1 2">
    <name type="scientific">Corallococcus llansteffanensis</name>
    <dbReference type="NCBI Taxonomy" id="2316731"/>
    <lineage>
        <taxon>Bacteria</taxon>
        <taxon>Pseudomonadati</taxon>
        <taxon>Myxococcota</taxon>
        <taxon>Myxococcia</taxon>
        <taxon>Myxococcales</taxon>
        <taxon>Cystobacterineae</taxon>
        <taxon>Myxococcaceae</taxon>
        <taxon>Corallococcus</taxon>
    </lineage>
</organism>
<protein>
    <submittedName>
        <fullName evidence="1">Triacylglycerol lipase</fullName>
    </submittedName>
</protein>
<dbReference type="Gene3D" id="3.40.50.1820">
    <property type="entry name" value="alpha/beta hydrolase"/>
    <property type="match status" value="1"/>
</dbReference>
<name>A0A3A8PQM3_9BACT</name>
<dbReference type="InterPro" id="IPR029058">
    <property type="entry name" value="AB_hydrolase_fold"/>
</dbReference>
<comment type="caution">
    <text evidence="1">The sequence shown here is derived from an EMBL/GenBank/DDBJ whole genome shotgun (WGS) entry which is preliminary data.</text>
</comment>
<dbReference type="RefSeq" id="WP_120644406.1">
    <property type="nucleotide sequence ID" value="NZ_RAWB01000159.1"/>
</dbReference>
<gene>
    <name evidence="1" type="ORF">D7V93_16940</name>
</gene>
<proteinExistence type="predicted"/>
<dbReference type="SUPFAM" id="SSF53474">
    <property type="entry name" value="alpha/beta-Hydrolases"/>
    <property type="match status" value="1"/>
</dbReference>
<sequence>MSAKHHVYLVPGFFGFTNLGELLYFGHAYEFLKKDLARRGVDAEVVTVVSHPTASIRQRTADLLKAVNDTASGDDGPIHLVGHSTGGLDARLFVSPGAQLAEGLELEPFARRVRTVVTLSAPHAGTPLATFFLGLFGQQLLKLLSLFTMYVLRFGRLPLSVVFRFGHLMARADDQLGWKATLLDQLYDQLLGDFSSERRDAVTKFLGDVGRDTSLIPQLTPEGIDLFNASTHDRPGVRYGSVVTQARPPSFRTRLAAGMDPYAQLTHTIYAFVYGQTQRMPLTQLPLHTPAQTAALVQAYGAMPGPTACDGIVPTRSQVYGRVLAAVRADHLDAIGHFDQPAHQPPHVDWLISGSGFRRPQFEAMWKAIGDFLMEEEPPR</sequence>
<keyword evidence="2" id="KW-1185">Reference proteome</keyword>
<reference evidence="2" key="1">
    <citation type="submission" date="2018-09" db="EMBL/GenBank/DDBJ databases">
        <authorList>
            <person name="Livingstone P.G."/>
            <person name="Whitworth D.E."/>
        </authorList>
    </citation>
    <scope>NUCLEOTIDE SEQUENCE [LARGE SCALE GENOMIC DNA]</scope>
    <source>
        <strain evidence="2">CA051B</strain>
    </source>
</reference>
<accession>A0A3A8PQM3</accession>
<dbReference type="Proteomes" id="UP000272888">
    <property type="component" value="Unassembled WGS sequence"/>
</dbReference>